<evidence type="ECO:0000313" key="2">
    <source>
        <dbReference type="Proteomes" id="UP000504603"/>
    </source>
</evidence>
<feature type="domain" description="Agglutinin" evidence="1">
    <location>
        <begin position="158"/>
        <end position="294"/>
    </location>
</feature>
<dbReference type="AlphaFoldDB" id="A0A6J1DS59"/>
<dbReference type="InterPro" id="IPR053237">
    <property type="entry name" value="Natterin_C"/>
</dbReference>
<dbReference type="OrthoDB" id="4948898at2759"/>
<dbReference type="Gene3D" id="2.80.10.50">
    <property type="match status" value="2"/>
</dbReference>
<feature type="domain" description="Agglutinin" evidence="1">
    <location>
        <begin position="2"/>
        <end position="152"/>
    </location>
</feature>
<dbReference type="SMART" id="SM00791">
    <property type="entry name" value="Agglutinin"/>
    <property type="match status" value="2"/>
</dbReference>
<dbReference type="Pfam" id="PF07468">
    <property type="entry name" value="Agglutinin"/>
    <property type="match status" value="2"/>
</dbReference>
<dbReference type="Proteomes" id="UP000504603">
    <property type="component" value="Unplaced"/>
</dbReference>
<accession>A0A6J1DS59</accession>
<dbReference type="Pfam" id="PF03318">
    <property type="entry name" value="ETX_MTX2"/>
    <property type="match status" value="1"/>
</dbReference>
<organism evidence="2 3">
    <name type="scientific">Momordica charantia</name>
    <name type="common">Bitter gourd</name>
    <name type="synonym">Balsam pear</name>
    <dbReference type="NCBI Taxonomy" id="3673"/>
    <lineage>
        <taxon>Eukaryota</taxon>
        <taxon>Viridiplantae</taxon>
        <taxon>Streptophyta</taxon>
        <taxon>Embryophyta</taxon>
        <taxon>Tracheophyta</taxon>
        <taxon>Spermatophyta</taxon>
        <taxon>Magnoliopsida</taxon>
        <taxon>eudicotyledons</taxon>
        <taxon>Gunneridae</taxon>
        <taxon>Pentapetalae</taxon>
        <taxon>rosids</taxon>
        <taxon>fabids</taxon>
        <taxon>Cucurbitales</taxon>
        <taxon>Cucurbitaceae</taxon>
        <taxon>Momordiceae</taxon>
        <taxon>Momordica</taxon>
    </lineage>
</organism>
<dbReference type="KEGG" id="mcha:111023023"/>
<dbReference type="GeneID" id="111023023"/>
<keyword evidence="2" id="KW-1185">Reference proteome</keyword>
<dbReference type="PANTHER" id="PTHR39244:SF5">
    <property type="entry name" value="NATTERIN-3-LIKE"/>
    <property type="match status" value="1"/>
</dbReference>
<dbReference type="InterPro" id="IPR004991">
    <property type="entry name" value="Aerolysin-like"/>
</dbReference>
<dbReference type="Gene3D" id="2.170.15.10">
    <property type="entry name" value="Proaerolysin, chain A, domain 3"/>
    <property type="match status" value="1"/>
</dbReference>
<dbReference type="InterPro" id="IPR036242">
    <property type="entry name" value="Agglutinin_dom_sf"/>
</dbReference>
<dbReference type="SUPFAM" id="SSF56973">
    <property type="entry name" value="Aerolisin/ETX pore-forming domain"/>
    <property type="match status" value="1"/>
</dbReference>
<dbReference type="PANTHER" id="PTHR39244">
    <property type="entry name" value="NATTERIN-4"/>
    <property type="match status" value="1"/>
</dbReference>
<evidence type="ECO:0000313" key="3">
    <source>
        <dbReference type="RefSeq" id="XP_022156054.1"/>
    </source>
</evidence>
<gene>
    <name evidence="3" type="primary">LOC111023023</name>
</gene>
<name>A0A6J1DS59_MOMCH</name>
<dbReference type="InterPro" id="IPR008998">
    <property type="entry name" value="Agglutinin"/>
</dbReference>
<sequence length="467" mass="53184">MALLPKYVGLRSLADDLYLRFVKEDVQIHGYVKYDSHDVVTPYTKYEVEPAKVGKRYVNIRCCYSNKYWVRPSMNSRYVVAAADEPNEDESNWSCTLFEPIHDSGNQAYRIKHVQLGFNTCSSRDGSIHNECLFIMTSSAPPRNFGDLHIVMDWESFFIFPKHVAFKGGNRGKFLKAIWLQRHEYQEFSANDMADPAVGNEVSFTRHGDVRIKSNHFGKFWRLSPNWIWADSTDPTANNKHTLFKPVKVANNIVALRNLGNNHFCIGLTTEGKTDCLNAWVSTITNEARMEIHELVLSRSIYNVDFHLFDARIYGENIIAMANGNAVNNTNEPNTITIRFSYTNRVTNTWSSTLSAKLGVKATFRAGIPVIAQGRVTISAEFSGEYTWGETRETTDEIETTHTVVVPPMTKMTVSLLATQGYCDVPFSYYQRDVLMNGETVIELYEDGLYTGANCYNFKYEAKDEPL</sequence>
<evidence type="ECO:0000259" key="1">
    <source>
        <dbReference type="SMART" id="SM00791"/>
    </source>
</evidence>
<protein>
    <submittedName>
        <fullName evidence="3">Uncharacterized protein LOC111023023</fullName>
    </submittedName>
</protein>
<dbReference type="RefSeq" id="XP_022156054.1">
    <property type="nucleotide sequence ID" value="XM_022300362.1"/>
</dbReference>
<reference evidence="3" key="1">
    <citation type="submission" date="2025-08" db="UniProtKB">
        <authorList>
            <consortium name="RefSeq"/>
        </authorList>
    </citation>
    <scope>IDENTIFICATION</scope>
    <source>
        <strain evidence="3">OHB3-1</strain>
    </source>
</reference>
<dbReference type="SUPFAM" id="SSF50382">
    <property type="entry name" value="Agglutinin"/>
    <property type="match status" value="2"/>
</dbReference>
<dbReference type="CDD" id="cd20216">
    <property type="entry name" value="PFM_HFR-2-like"/>
    <property type="match status" value="1"/>
</dbReference>
<proteinExistence type="predicted"/>